<evidence type="ECO:0000256" key="1">
    <source>
        <dbReference type="SAM" id="MobiDB-lite"/>
    </source>
</evidence>
<accession>A0A0D7AA19</accession>
<name>A0A0D7AA19_9AGAR</name>
<organism evidence="2 3">
    <name type="scientific">Fistulina hepatica ATCC 64428</name>
    <dbReference type="NCBI Taxonomy" id="1128425"/>
    <lineage>
        <taxon>Eukaryota</taxon>
        <taxon>Fungi</taxon>
        <taxon>Dikarya</taxon>
        <taxon>Basidiomycota</taxon>
        <taxon>Agaricomycotina</taxon>
        <taxon>Agaricomycetes</taxon>
        <taxon>Agaricomycetidae</taxon>
        <taxon>Agaricales</taxon>
        <taxon>Fistulinaceae</taxon>
        <taxon>Fistulina</taxon>
    </lineage>
</organism>
<feature type="compositionally biased region" description="Basic and acidic residues" evidence="1">
    <location>
        <begin position="48"/>
        <end position="57"/>
    </location>
</feature>
<evidence type="ECO:0000313" key="2">
    <source>
        <dbReference type="EMBL" id="KIY47525.1"/>
    </source>
</evidence>
<reference evidence="2 3" key="1">
    <citation type="journal article" date="2015" name="Fungal Genet. Biol.">
        <title>Evolution of novel wood decay mechanisms in Agaricales revealed by the genome sequences of Fistulina hepatica and Cylindrobasidium torrendii.</title>
        <authorList>
            <person name="Floudas D."/>
            <person name="Held B.W."/>
            <person name="Riley R."/>
            <person name="Nagy L.G."/>
            <person name="Koehler G."/>
            <person name="Ransdell A.S."/>
            <person name="Younus H."/>
            <person name="Chow J."/>
            <person name="Chiniquy J."/>
            <person name="Lipzen A."/>
            <person name="Tritt A."/>
            <person name="Sun H."/>
            <person name="Haridas S."/>
            <person name="LaButti K."/>
            <person name="Ohm R.A."/>
            <person name="Kues U."/>
            <person name="Blanchette R.A."/>
            <person name="Grigoriev I.V."/>
            <person name="Minto R.E."/>
            <person name="Hibbett D.S."/>
        </authorList>
    </citation>
    <scope>NUCLEOTIDE SEQUENCE [LARGE SCALE GENOMIC DNA]</scope>
    <source>
        <strain evidence="2 3">ATCC 64428</strain>
    </source>
</reference>
<evidence type="ECO:0000313" key="3">
    <source>
        <dbReference type="Proteomes" id="UP000054144"/>
    </source>
</evidence>
<dbReference type="OrthoDB" id="3143642at2759"/>
<feature type="region of interest" description="Disordered" evidence="1">
    <location>
        <begin position="1"/>
        <end position="25"/>
    </location>
</feature>
<feature type="region of interest" description="Disordered" evidence="1">
    <location>
        <begin position="48"/>
        <end position="77"/>
    </location>
</feature>
<feature type="compositionally biased region" description="Polar residues" evidence="1">
    <location>
        <begin position="1"/>
        <end position="13"/>
    </location>
</feature>
<sequence>MSNTIGTESSPLETTGEHEPMGVSSIEGGKVEVVSDTHGQRAGIFGHERSQKAAFEKRKAKPQPLGESMAHKFEEKH</sequence>
<proteinExistence type="predicted"/>
<gene>
    <name evidence="2" type="ORF">FISHEDRAFT_74630</name>
</gene>
<dbReference type="AlphaFoldDB" id="A0A0D7AA19"/>
<protein>
    <submittedName>
        <fullName evidence="2">Uncharacterized protein</fullName>
    </submittedName>
</protein>
<dbReference type="Proteomes" id="UP000054144">
    <property type="component" value="Unassembled WGS sequence"/>
</dbReference>
<keyword evidence="3" id="KW-1185">Reference proteome</keyword>
<dbReference type="EMBL" id="KN881933">
    <property type="protein sequence ID" value="KIY47525.1"/>
    <property type="molecule type" value="Genomic_DNA"/>
</dbReference>